<evidence type="ECO:0000259" key="4">
    <source>
        <dbReference type="SMART" id="SM00839"/>
    </source>
</evidence>
<name>A0A0G4IQH6_PLABS</name>
<protein>
    <recommendedName>
        <fullName evidence="4">Glutamate/phenylalanine/leucine/valine/L-tryptophan dehydrogenase C-terminal domain-containing protein</fullName>
    </recommendedName>
</protein>
<proteinExistence type="inferred from homology"/>
<dbReference type="GO" id="GO:0005739">
    <property type="term" value="C:mitochondrion"/>
    <property type="evidence" value="ECO:0007669"/>
    <property type="project" value="TreeGrafter"/>
</dbReference>
<organism evidence="5 7">
    <name type="scientific">Plasmodiophora brassicae</name>
    <name type="common">Clubroot disease agent</name>
    <dbReference type="NCBI Taxonomy" id="37360"/>
    <lineage>
        <taxon>Eukaryota</taxon>
        <taxon>Sar</taxon>
        <taxon>Rhizaria</taxon>
        <taxon>Endomyxa</taxon>
        <taxon>Phytomyxea</taxon>
        <taxon>Plasmodiophorida</taxon>
        <taxon>Plasmodiophoridae</taxon>
        <taxon>Plasmodiophora</taxon>
    </lineage>
</organism>
<dbReference type="Pfam" id="PF23147">
    <property type="entry name" value="GDH2_N"/>
    <property type="match status" value="1"/>
</dbReference>
<evidence type="ECO:0000313" key="6">
    <source>
        <dbReference type="EMBL" id="SPQ97692.1"/>
    </source>
</evidence>
<keyword evidence="2" id="KW-0560">Oxidoreductase</keyword>
<keyword evidence="6" id="KW-0496">Mitochondrion</keyword>
<comment type="similarity">
    <text evidence="1">Belongs to the Glu/Leu/Phe/Val dehydrogenases family.</text>
</comment>
<dbReference type="EMBL" id="OVEO01000008">
    <property type="protein sequence ID" value="SPQ97692.1"/>
    <property type="molecule type" value="Genomic_DNA"/>
</dbReference>
<evidence type="ECO:0000313" key="5">
    <source>
        <dbReference type="EMBL" id="CEO97381.1"/>
    </source>
</evidence>
<evidence type="ECO:0000256" key="1">
    <source>
        <dbReference type="ARBA" id="ARBA00006382"/>
    </source>
</evidence>
<dbReference type="InterPro" id="IPR055480">
    <property type="entry name" value="NAD-GDH_N"/>
</dbReference>
<dbReference type="Pfam" id="PF00208">
    <property type="entry name" value="ELFV_dehydrog"/>
    <property type="match status" value="1"/>
</dbReference>
<dbReference type="SUPFAM" id="SSF51735">
    <property type="entry name" value="NAD(P)-binding Rossmann-fold domains"/>
    <property type="match status" value="1"/>
</dbReference>
<dbReference type="Proteomes" id="UP000290189">
    <property type="component" value="Unassembled WGS sequence"/>
</dbReference>
<dbReference type="InterPro" id="IPR056365">
    <property type="entry name" value="NAD-GDH_2nd"/>
</dbReference>
<dbReference type="InterPro" id="IPR046346">
    <property type="entry name" value="Aminoacid_DH-like_N_sf"/>
</dbReference>
<evidence type="ECO:0000313" key="8">
    <source>
        <dbReference type="Proteomes" id="UP000290189"/>
    </source>
</evidence>
<evidence type="ECO:0000313" key="7">
    <source>
        <dbReference type="Proteomes" id="UP000039324"/>
    </source>
</evidence>
<dbReference type="InterPro" id="IPR036291">
    <property type="entry name" value="NAD(P)-bd_dom_sf"/>
</dbReference>
<dbReference type="GO" id="GO:0004352">
    <property type="term" value="F:glutamate dehydrogenase (NAD+) activity"/>
    <property type="evidence" value="ECO:0007669"/>
    <property type="project" value="TreeGrafter"/>
</dbReference>
<dbReference type="InterPro" id="IPR006096">
    <property type="entry name" value="Glu/Leu/Phe/Val/Trp_DH_C"/>
</dbReference>
<dbReference type="Proteomes" id="UP000039324">
    <property type="component" value="Unassembled WGS sequence"/>
</dbReference>
<dbReference type="OrthoDB" id="184415at2759"/>
<evidence type="ECO:0000256" key="3">
    <source>
        <dbReference type="ARBA" id="ARBA00023027"/>
    </source>
</evidence>
<dbReference type="EMBL" id="CDSF01000079">
    <property type="protein sequence ID" value="CEO97381.1"/>
    <property type="molecule type" value="Genomic_DNA"/>
</dbReference>
<dbReference type="PANTHER" id="PTHR11606">
    <property type="entry name" value="GLUTAMATE DEHYDROGENASE"/>
    <property type="match status" value="1"/>
</dbReference>
<dbReference type="SUPFAM" id="SSF53223">
    <property type="entry name" value="Aminoacid dehydrogenase-like, N-terminal domain"/>
    <property type="match status" value="1"/>
</dbReference>
<keyword evidence="7" id="KW-1185">Reference proteome</keyword>
<evidence type="ECO:0000256" key="2">
    <source>
        <dbReference type="ARBA" id="ARBA00023002"/>
    </source>
</evidence>
<sequence length="1017" mass="114495">MALNGPRRPEDIAELKKSQIVEVCQQIVDEGLVHTSLVIKEVNWFFNNMGIDDEYFTSTPVRSIAKLISCLYAGKILAMVGGTDENDFNLRHEEKDQAFYAVRSMPGSRLSQVYDLERHLDAKYLLEGYSGSKPQAGGDDDGRPPLPYRLKVFRSAGPIAENLNIQLRFYLLQRPMFPQMVRRPSYLAGVVEPAETDLAKIGDSRMIVRSSPTTQSIYRELIERVAKQLGPAITVAKGSTPGQRRLVVAYHHGSVHSFFSALTDLYHQRALYSIKKFIEHFANGVTIVSAYLKPLPISDDDAFNDSVVDERVALVKSDISLIYVLPRHALTPMFTDMVLTAEEATFAYAGWKFAHQFLSRYRREYGALLRSVEKHDPTLIAHLLRLKQNLRKDTFTEERLLECIRNYPVIVKALYREFAERHAGGRAKPNAPPLDPTEFESLIKLHSTSEFDTQILLALLSFNRHILKTNFFKHRKIAISFRLSPGFLSSEEYPVAPFGVFFVVGSEFRGFHVRFTDVARGGIRIIKSRNSQQYAQNVGSIFDENYNLALTQLRKNKDIPEGGSKGTIFLSQSHQDKDVVAFRKYVDAILDILLPDPEIRDYYQQEEILFFGPDEGTANLMDWASQHARARGARFWKAFTTGKSMSLGGIPHDMFGMTTRSVHQYVLGVLEKLGLDETQITKLQTGGPDGDLGSNECLISKDKTTSIVDGSGVLHDPEGIDREELRRLARARQMSEHFNRAKLSKNGYFIHIDDRLVKLPGHDEVVESGLVYRNVYHLLPSARADFFVPCGGRPEAINLNNVNEIIEEDGKCRFKVIVEGANLFLTQEARFELEKRGTIIYKDASANKGGVTSSSLEVLAALALTDDEFAQHMMVDDPESPPAFYSAYVKQVQAIIEKNARLEFNCIWREHELTGTARCIISDNLSNKINALNAALCTSSLWGNTKLRFKVLGDACPGELIRLLGVETLAKRLPESYVQAIFGAYLASHFVYEAGLTAPEFAFFDFMEKYMHGSSGI</sequence>
<accession>A0A0G4IQH6</accession>
<keyword evidence="3" id="KW-0520">NAD</keyword>
<reference evidence="5 7" key="1">
    <citation type="submission" date="2015-02" db="EMBL/GenBank/DDBJ databases">
        <authorList>
            <person name="Chooi Y.-H."/>
        </authorList>
    </citation>
    <scope>NUCLEOTIDE SEQUENCE [LARGE SCALE GENOMIC DNA]</scope>
    <source>
        <strain evidence="5">E3</strain>
    </source>
</reference>
<reference evidence="6 8" key="2">
    <citation type="submission" date="2018-03" db="EMBL/GenBank/DDBJ databases">
        <authorList>
            <person name="Fogelqvist J."/>
        </authorList>
    </citation>
    <scope>NUCLEOTIDE SEQUENCE [LARGE SCALE GENOMIC DNA]</scope>
</reference>
<dbReference type="STRING" id="37360.A0A0G4IQH6"/>
<dbReference type="SMART" id="SM00839">
    <property type="entry name" value="ELFV_dehydrog"/>
    <property type="match status" value="1"/>
</dbReference>
<dbReference type="OMA" id="DEYGMTS"/>
<geneLocation type="mitochondrion" evidence="6"/>
<feature type="domain" description="Glutamate/phenylalanine/leucine/valine/L-tryptophan dehydrogenase C-terminal" evidence="4">
    <location>
        <begin position="649"/>
        <end position="915"/>
    </location>
</feature>
<gene>
    <name evidence="5" type="ORF">PBRA_000726</name>
    <name evidence="6" type="ORF">PLBR_LOCUS4907</name>
</gene>
<dbReference type="GO" id="GO:0006538">
    <property type="term" value="P:L-glutamate catabolic process"/>
    <property type="evidence" value="ECO:0007669"/>
    <property type="project" value="TreeGrafter"/>
</dbReference>
<dbReference type="Pfam" id="PF23152">
    <property type="entry name" value="GDH_2nd"/>
    <property type="match status" value="1"/>
</dbReference>
<dbReference type="Gene3D" id="3.40.50.720">
    <property type="entry name" value="NAD(P)-binding Rossmann-like Domain"/>
    <property type="match status" value="1"/>
</dbReference>
<dbReference type="PANTHER" id="PTHR11606:SF24">
    <property type="entry name" value="NAD-SPECIFIC GLUTAMATE DEHYDROGENASE"/>
    <property type="match status" value="1"/>
</dbReference>
<dbReference type="AlphaFoldDB" id="A0A0G4IQH6"/>